<feature type="domain" description="Poly A polymerase head" evidence="7">
    <location>
        <begin position="51"/>
        <end position="204"/>
    </location>
</feature>
<dbReference type="VEuPathDB" id="FungiDB:EYZ11_000560"/>
<dbReference type="SUPFAM" id="SSF81301">
    <property type="entry name" value="Nucleotidyltransferase"/>
    <property type="match status" value="1"/>
</dbReference>
<name>A0A5M9MMC5_9EURO</name>
<dbReference type="OrthoDB" id="445712at2759"/>
<dbReference type="Pfam" id="PF01743">
    <property type="entry name" value="PolyA_pol"/>
    <property type="match status" value="1"/>
</dbReference>
<evidence type="ECO:0000256" key="6">
    <source>
        <dbReference type="RuleBase" id="RU003953"/>
    </source>
</evidence>
<dbReference type="GO" id="GO:0001680">
    <property type="term" value="P:tRNA 3'-terminal CCA addition"/>
    <property type="evidence" value="ECO:0007669"/>
    <property type="project" value="UniProtKB-ARBA"/>
</dbReference>
<reference evidence="9 10" key="1">
    <citation type="submission" date="2019-08" db="EMBL/GenBank/DDBJ databases">
        <title>The genome sequence of a newly discovered highly antifungal drug resistant Aspergillus species, Aspergillus tanneri NIH 1004.</title>
        <authorList>
            <person name="Mounaud S."/>
            <person name="Singh I."/>
            <person name="Joardar V."/>
            <person name="Pakala S."/>
            <person name="Pakala S."/>
            <person name="Venepally P."/>
            <person name="Chung J.K."/>
            <person name="Losada L."/>
            <person name="Nierman W.C."/>
        </authorList>
    </citation>
    <scope>NUCLEOTIDE SEQUENCE [LARGE SCALE GENOMIC DNA]</scope>
    <source>
        <strain evidence="9 10">NIH1004</strain>
    </source>
</reference>
<dbReference type="AlphaFoldDB" id="A0A5M9MMC5"/>
<dbReference type="PANTHER" id="PTHR13734:SF5">
    <property type="entry name" value="CCA TRNA NUCLEOTIDYLTRANSFERASE, MITOCHONDRIAL"/>
    <property type="match status" value="1"/>
</dbReference>
<dbReference type="GO" id="GO:0003723">
    <property type="term" value="F:RNA binding"/>
    <property type="evidence" value="ECO:0007669"/>
    <property type="project" value="UniProtKB-KW"/>
</dbReference>
<dbReference type="GeneID" id="54326756"/>
<organism evidence="9 10">
    <name type="scientific">Aspergillus tanneri</name>
    <dbReference type="NCBI Taxonomy" id="1220188"/>
    <lineage>
        <taxon>Eukaryota</taxon>
        <taxon>Fungi</taxon>
        <taxon>Dikarya</taxon>
        <taxon>Ascomycota</taxon>
        <taxon>Pezizomycotina</taxon>
        <taxon>Eurotiomycetes</taxon>
        <taxon>Eurotiomycetidae</taxon>
        <taxon>Eurotiales</taxon>
        <taxon>Aspergillaceae</taxon>
        <taxon>Aspergillus</taxon>
        <taxon>Aspergillus subgen. Circumdati</taxon>
    </lineage>
</organism>
<dbReference type="EMBL" id="QUQM01000003">
    <property type="protein sequence ID" value="KAA8648171.1"/>
    <property type="molecule type" value="Genomic_DNA"/>
</dbReference>
<evidence type="ECO:0000259" key="7">
    <source>
        <dbReference type="Pfam" id="PF01743"/>
    </source>
</evidence>
<comment type="similarity">
    <text evidence="5">Belongs to the TTI2 family.</text>
</comment>
<dbReference type="InterPro" id="IPR043519">
    <property type="entry name" value="NT_sf"/>
</dbReference>
<evidence type="ECO:0000313" key="10">
    <source>
        <dbReference type="Proteomes" id="UP000324241"/>
    </source>
</evidence>
<dbReference type="CDD" id="cd05398">
    <property type="entry name" value="NT_ClassII-CCAase"/>
    <property type="match status" value="1"/>
</dbReference>
<accession>A0A5M9MMC5</accession>
<dbReference type="InterPro" id="IPR032828">
    <property type="entry name" value="PolyA_RNA-bd"/>
</dbReference>
<dbReference type="GO" id="GO:0052929">
    <property type="term" value="F:ATP:3'-cytidine-cytidine-tRNA adenylyltransferase activity"/>
    <property type="evidence" value="ECO:0007669"/>
    <property type="project" value="TreeGrafter"/>
</dbReference>
<dbReference type="Gene3D" id="3.30.460.10">
    <property type="entry name" value="Beta Polymerase, domain 2"/>
    <property type="match status" value="1"/>
</dbReference>
<dbReference type="GO" id="GO:0110078">
    <property type="term" value="C:TTT Hsp90 cochaperone complex"/>
    <property type="evidence" value="ECO:0007669"/>
    <property type="project" value="InterPro"/>
</dbReference>
<evidence type="ECO:0000313" key="9">
    <source>
        <dbReference type="EMBL" id="KAA8648171.1"/>
    </source>
</evidence>
<dbReference type="GO" id="GO:0000166">
    <property type="term" value="F:nucleotide binding"/>
    <property type="evidence" value="ECO:0007669"/>
    <property type="project" value="UniProtKB-KW"/>
</dbReference>
<dbReference type="PANTHER" id="PTHR13734">
    <property type="entry name" value="TRNA-NUCLEOTIDYLTRANSFERASE"/>
    <property type="match status" value="1"/>
</dbReference>
<comment type="caution">
    <text evidence="9">The sequence shown here is derived from an EMBL/GenBank/DDBJ whole genome shotgun (WGS) entry which is preliminary data.</text>
</comment>
<dbReference type="FunFam" id="3.30.460.10:FF:000019">
    <property type="entry name" value="tRNA nucleotidyltransferase cca2"/>
    <property type="match status" value="1"/>
</dbReference>
<sequence>MTTTTEQALPIIQLTPIEKTLKALLLDVAEYARERAIARGSSAADTPRTVLRFTGGWVRDKLLGVDSHDIDVGINTMTGFQFGMLLKEYLDNPGKLEKYKKNLPNGQMKDTIVSLHKIEANPEKSKHLETATTKIFGLDIDLVNLRKEVYSEDSRNPQMEFGTAEEDAMRRDATINALFYNLNESKVEDLTQKGLEDMQKQIIRTPLEPYQTFKDDPLRVLRLIRFASRLGYRIDEDTEKAMQNSDIGEALKLKISKERVGAEIDKMIRGPDPRRSLQFIDRLDLYRTILASLHDDVRADTLSWPLAYNAMESLLQTPKDSAPVDSVRNRLIRDESEAYYAWLITAFAPWSTVPKRVADGPNAKPLPPRAAEVARDSLRSDNKTISILCDASNNWRSIIDVKSSLLEGRVGGTPAEIRQQIGLSIRLWKKDWRLCVLLSILQEVMQGGEFTQVIKTYHSFLSYIVEHGLEDACEMKPIVNGEEIMRRMGAKKGPWMSRAQEMVIRWQLLHPEITDKEIALECEALLFALGFLSIWGPRTLANGDKIAVNNLYDWASNSALPSPVFTETQKLTDEQRHLIEEDKLRSAIAISVISSLAVLLPICDAASAPDVVIALASFTSESDPWTSPRTHTCSAALLETYVDAVHSNSDSIFWSTVEEILKQKIRPLFAKTRNPAITATGRKDFHPVPLPRFDTSVLDLETKPWKFQDVYATTVLSWIISQYRATDRVHLEEHFPLLVPAILTLIDDDSLPFKTRGCNLVSRLLIPIQDSKSDILRRTNLSSVFEDAIRPCLLSLPTITPEDDSISLLSAAYPALLSILKTNAQNSFTIPPQISKELYISRITKTLRENLIPSFHHISSTNTTFSSASFSSFPYPRLSTVLLNHMSHILLDLGIHTTKYLQEIIPLLYSTLSNPFGTAHPPLLLGAISLIRAVIMNAHPRLWRWRGEILGAFCACWLHVIDEEGEIADRKRRNKASDSDEASAVTMGKLKRELKGASYLLKFALQNPAQAATAAATPTTTTHDPGQLDAKENIEKELQMLIEADSVLEDLFTVDFDTTDVAYFGSS</sequence>
<dbReference type="VEuPathDB" id="FungiDB:EYZ11_000539"/>
<evidence type="ECO:0000256" key="2">
    <source>
        <dbReference type="ARBA" id="ARBA00022679"/>
    </source>
</evidence>
<comment type="similarity">
    <text evidence="1 6">Belongs to the tRNA nucleotidyltransferase/poly(A) polymerase family.</text>
</comment>
<keyword evidence="3" id="KW-0547">Nucleotide-binding</keyword>
<evidence type="ECO:0000256" key="1">
    <source>
        <dbReference type="ARBA" id="ARBA00007265"/>
    </source>
</evidence>
<dbReference type="Pfam" id="PF12627">
    <property type="entry name" value="PolyA_pol_RNAbd"/>
    <property type="match status" value="1"/>
</dbReference>
<evidence type="ECO:0000256" key="3">
    <source>
        <dbReference type="ARBA" id="ARBA00022741"/>
    </source>
</evidence>
<keyword evidence="4 6" id="KW-0694">RNA-binding</keyword>
<dbReference type="InterPro" id="IPR016024">
    <property type="entry name" value="ARM-type_fold"/>
</dbReference>
<keyword evidence="2 6" id="KW-0808">Transferase</keyword>
<dbReference type="SUPFAM" id="SSF48371">
    <property type="entry name" value="ARM repeat"/>
    <property type="match status" value="1"/>
</dbReference>
<dbReference type="SUPFAM" id="SSF81891">
    <property type="entry name" value="Poly A polymerase C-terminal region-like"/>
    <property type="match status" value="1"/>
</dbReference>
<evidence type="ECO:0000259" key="8">
    <source>
        <dbReference type="Pfam" id="PF12627"/>
    </source>
</evidence>
<dbReference type="GO" id="GO:0005739">
    <property type="term" value="C:mitochondrion"/>
    <property type="evidence" value="ECO:0007669"/>
    <property type="project" value="UniProtKB-ARBA"/>
</dbReference>
<dbReference type="InterPro" id="IPR002646">
    <property type="entry name" value="PolA_pol_head_dom"/>
</dbReference>
<dbReference type="Proteomes" id="UP000324241">
    <property type="component" value="Unassembled WGS sequence"/>
</dbReference>
<gene>
    <name evidence="9" type="primary">CCA1_1</name>
    <name evidence="9" type="ORF">ATNIH1004_004054</name>
</gene>
<evidence type="ECO:0000256" key="4">
    <source>
        <dbReference type="ARBA" id="ARBA00022884"/>
    </source>
</evidence>
<evidence type="ECO:0000256" key="5">
    <source>
        <dbReference type="ARBA" id="ARBA00034736"/>
    </source>
</evidence>
<feature type="domain" description="tRNA nucleotidyltransferase/poly(A) polymerase RNA and SrmB- binding" evidence="8">
    <location>
        <begin position="231"/>
        <end position="293"/>
    </location>
</feature>
<dbReference type="InterPro" id="IPR018870">
    <property type="entry name" value="Tti2"/>
</dbReference>
<protein>
    <submittedName>
        <fullName evidence="9">CCA tRNA nucleotidyltransferase, mitochondrial</fullName>
    </submittedName>
</protein>
<dbReference type="RefSeq" id="XP_033427532.1">
    <property type="nucleotide sequence ID" value="XM_033568726.1"/>
</dbReference>
<dbReference type="GO" id="GO:0052927">
    <property type="term" value="F:CC tRNA cytidylyltransferase activity"/>
    <property type="evidence" value="ECO:0007669"/>
    <property type="project" value="TreeGrafter"/>
</dbReference>
<dbReference type="Pfam" id="PF10521">
    <property type="entry name" value="Tti2"/>
    <property type="match status" value="1"/>
</dbReference>
<proteinExistence type="inferred from homology"/>
<dbReference type="Gene3D" id="1.10.3090.10">
    <property type="entry name" value="cca-adding enzyme, domain 2"/>
    <property type="match status" value="1"/>
</dbReference>